<evidence type="ECO:0000313" key="2">
    <source>
        <dbReference type="Proteomes" id="UP000540989"/>
    </source>
</evidence>
<gene>
    <name evidence="1" type="ORF">HDF16_005621</name>
</gene>
<sequence>NIVNTLLGATSTDAANSSLASLDKVYG</sequence>
<keyword evidence="2" id="KW-1185">Reference proteome</keyword>
<comment type="caution">
    <text evidence="1">The sequence shown here is derived from an EMBL/GenBank/DDBJ whole genome shotgun (WGS) entry which is preliminary data.</text>
</comment>
<dbReference type="EMBL" id="JACHIP010000022">
    <property type="protein sequence ID" value="MBB5060885.1"/>
    <property type="molecule type" value="Genomic_DNA"/>
</dbReference>
<organism evidence="1 2">
    <name type="scientific">Granulicella aggregans</name>
    <dbReference type="NCBI Taxonomy" id="474949"/>
    <lineage>
        <taxon>Bacteria</taxon>
        <taxon>Pseudomonadati</taxon>
        <taxon>Acidobacteriota</taxon>
        <taxon>Terriglobia</taxon>
        <taxon>Terriglobales</taxon>
        <taxon>Acidobacteriaceae</taxon>
        <taxon>Granulicella</taxon>
    </lineage>
</organism>
<reference evidence="1 2" key="1">
    <citation type="submission" date="2020-08" db="EMBL/GenBank/DDBJ databases">
        <title>Genomic Encyclopedia of Type Strains, Phase IV (KMG-V): Genome sequencing to study the core and pangenomes of soil and plant-associated prokaryotes.</title>
        <authorList>
            <person name="Whitman W."/>
        </authorList>
    </citation>
    <scope>NUCLEOTIDE SEQUENCE [LARGE SCALE GENOMIC DNA]</scope>
    <source>
        <strain evidence="1 2">M8UP14</strain>
    </source>
</reference>
<proteinExistence type="predicted"/>
<feature type="non-terminal residue" evidence="1">
    <location>
        <position position="1"/>
    </location>
</feature>
<name>A0A7W7ZJ44_9BACT</name>
<dbReference type="AlphaFoldDB" id="A0A7W7ZJ44"/>
<evidence type="ECO:0000313" key="1">
    <source>
        <dbReference type="EMBL" id="MBB5060885.1"/>
    </source>
</evidence>
<protein>
    <submittedName>
        <fullName evidence="1">Uncharacterized protein</fullName>
    </submittedName>
</protein>
<dbReference type="Proteomes" id="UP000540989">
    <property type="component" value="Unassembled WGS sequence"/>
</dbReference>
<accession>A0A7W7ZJ44</accession>